<organism evidence="1 2">
    <name type="scientific">Leptospira licerasiae str. MMD4847</name>
    <dbReference type="NCBI Taxonomy" id="1049971"/>
    <lineage>
        <taxon>Bacteria</taxon>
        <taxon>Pseudomonadati</taxon>
        <taxon>Spirochaetota</taxon>
        <taxon>Spirochaetia</taxon>
        <taxon>Leptospirales</taxon>
        <taxon>Leptospiraceae</taxon>
        <taxon>Leptospira</taxon>
    </lineage>
</organism>
<reference evidence="1 2" key="1">
    <citation type="submission" date="2012-08" db="EMBL/GenBank/DDBJ databases">
        <authorList>
            <person name="Harkins D.M."/>
            <person name="Durkin A.S."/>
            <person name="Selengut J.D."/>
            <person name="Sanka R."/>
            <person name="DePew J."/>
            <person name="Purushe J."/>
            <person name="Matthias M.A."/>
            <person name="Vinetz J.M."/>
            <person name="Sutton G.G."/>
            <person name="Nelson W.C."/>
            <person name="Fouts D.E."/>
        </authorList>
    </citation>
    <scope>NUCLEOTIDE SEQUENCE [LARGE SCALE GENOMIC DNA]</scope>
    <source>
        <strain evidence="1 2">MMD4847</strain>
    </source>
</reference>
<gene>
    <name evidence="1" type="ORF">LEP1GSC178_3073</name>
</gene>
<keyword evidence="2" id="KW-1185">Reference proteome</keyword>
<dbReference type="RefSeq" id="WP_008590964.1">
    <property type="nucleotide sequence ID" value="NZ_AHOM02000004.1"/>
</dbReference>
<name>A0ABP2RFF8_9LEPT</name>
<comment type="caution">
    <text evidence="1">The sequence shown here is derived from an EMBL/GenBank/DDBJ whole genome shotgun (WGS) entry which is preliminary data.</text>
</comment>
<accession>A0ABP2RFF8</accession>
<dbReference type="EMBL" id="AHOM02000004">
    <property type="protein sequence ID" value="EJZ43192.1"/>
    <property type="molecule type" value="Genomic_DNA"/>
</dbReference>
<protein>
    <submittedName>
        <fullName evidence="1">Uncharacterized protein</fullName>
    </submittedName>
</protein>
<sequence>MELVEEMDQGMMVDGYLICRPDGVNIGIEKITFSFPIEDVEKLDTDNLTAEKGESPKYSEIEVQVKSRKVFVTYPLAQLYKGFTLPTDTEHDETFIMMMMRYNLGEKKGCLIKSFDNMEIEKLHLIQAIKIEGEPQEIFQLQKWIYGKYNGDYPKFEACVDSISGGRIIQKLKIFSPADKSHWKSLAADEYQFEFSVVLENVQSVKQSVGENKLEALTEGSLKKVMRDNAVSFFSSLGYIHPLLRLLKCTDEIKADIGSLWNCAVSMSNAEFLEEDEPDENSFNSVDRFSQNLRNLHEFRSFVTYLTRGLVDQEGVSISILKSIEKLGKKLISPEFKIELKN</sequence>
<dbReference type="Proteomes" id="UP000018720">
    <property type="component" value="Unassembled WGS sequence"/>
</dbReference>
<evidence type="ECO:0000313" key="1">
    <source>
        <dbReference type="EMBL" id="EJZ43192.1"/>
    </source>
</evidence>
<evidence type="ECO:0000313" key="2">
    <source>
        <dbReference type="Proteomes" id="UP000018720"/>
    </source>
</evidence>
<proteinExistence type="predicted"/>